<dbReference type="EMBL" id="KF901147">
    <property type="protein sequence ID" value="AIF19775.1"/>
    <property type="molecule type" value="Genomic_DNA"/>
</dbReference>
<name>A0A075HW18_9EURY</name>
<evidence type="ECO:0008006" key="3">
    <source>
        <dbReference type="Google" id="ProtNLM"/>
    </source>
</evidence>
<dbReference type="InterPro" id="IPR021218">
    <property type="entry name" value="DUF2784"/>
</dbReference>
<protein>
    <recommendedName>
        <fullName evidence="3">DUF2784 domain-containing protein</fullName>
    </recommendedName>
</protein>
<feature type="transmembrane region" description="Helical" evidence="1">
    <location>
        <begin position="110"/>
        <end position="130"/>
    </location>
</feature>
<reference evidence="2" key="1">
    <citation type="journal article" date="2014" name="Genome Biol. Evol.">
        <title>Pangenome evidence for extensive interdomain horizontal transfer affecting lineage core and shell genes in uncultured planktonic thaumarchaeota and euryarchaeota.</title>
        <authorList>
            <person name="Deschamps P."/>
            <person name="Zivanovic Y."/>
            <person name="Moreira D."/>
            <person name="Rodriguez-Valera F."/>
            <person name="Lopez-Garcia P."/>
        </authorList>
    </citation>
    <scope>NUCLEOTIDE SEQUENCE</scope>
</reference>
<accession>A0A075HW18</accession>
<evidence type="ECO:0000256" key="1">
    <source>
        <dbReference type="SAM" id="Phobius"/>
    </source>
</evidence>
<dbReference type="Pfam" id="PF10861">
    <property type="entry name" value="DUF2784"/>
    <property type="match status" value="1"/>
</dbReference>
<keyword evidence="1" id="KW-0472">Membrane</keyword>
<organism evidence="2">
    <name type="scientific">uncultured marine group II/III euryarchaeote KM3_87_G01</name>
    <dbReference type="NCBI Taxonomy" id="1456533"/>
    <lineage>
        <taxon>Archaea</taxon>
        <taxon>Methanobacteriati</taxon>
        <taxon>Methanobacteriota</taxon>
        <taxon>environmental samples</taxon>
    </lineage>
</organism>
<proteinExistence type="predicted"/>
<sequence length="131" mass="15832">MRRTDYSLCEVILMRPIAAKLVRFLHLLTFIFIAIGWALPWWQVWVIHVPFVIITRIHWRLNQRTCILTTWEVQLKGEELVEEHEEGWFVKEVFETIIGWRPSTLFTRRLMIVWMYGAMALSIARLSHYFN</sequence>
<feature type="transmembrane region" description="Helical" evidence="1">
    <location>
        <begin position="21"/>
        <end position="39"/>
    </location>
</feature>
<keyword evidence="1" id="KW-1133">Transmembrane helix</keyword>
<dbReference type="AlphaFoldDB" id="A0A075HW18"/>
<evidence type="ECO:0000313" key="2">
    <source>
        <dbReference type="EMBL" id="AIF19775.1"/>
    </source>
</evidence>
<keyword evidence="1" id="KW-0812">Transmembrane</keyword>